<gene>
    <name evidence="2" type="ORF">TCM_026008</name>
</gene>
<feature type="transmembrane region" description="Helical" evidence="1">
    <location>
        <begin position="38"/>
        <end position="66"/>
    </location>
</feature>
<keyword evidence="3" id="KW-1185">Reference proteome</keyword>
<sequence length="82" mass="10068">MFNYRLVAPTLTCLSSIKPFRSIFFLGMIRYYIHNPRSFIMFLHLTPLTHHFIYICNCLLSLELYYRDRFFLSRTSYFMHLN</sequence>
<evidence type="ECO:0000256" key="1">
    <source>
        <dbReference type="SAM" id="Phobius"/>
    </source>
</evidence>
<dbReference type="Proteomes" id="UP000026915">
    <property type="component" value="Chromosome 5"/>
</dbReference>
<name>A0A061F8A0_THECC</name>
<dbReference type="InParanoid" id="A0A061F8A0"/>
<dbReference type="EMBL" id="CM001883">
    <property type="protein sequence ID" value="EOY10704.1"/>
    <property type="molecule type" value="Genomic_DNA"/>
</dbReference>
<dbReference type="Gramene" id="EOY10704">
    <property type="protein sequence ID" value="EOY10704"/>
    <property type="gene ID" value="TCM_026008"/>
</dbReference>
<accession>A0A061F8A0</accession>
<dbReference type="HOGENOM" id="CLU_2563033_0_0_1"/>
<evidence type="ECO:0000313" key="2">
    <source>
        <dbReference type="EMBL" id="EOY10704.1"/>
    </source>
</evidence>
<keyword evidence="1" id="KW-1133">Transmembrane helix</keyword>
<evidence type="ECO:0000313" key="3">
    <source>
        <dbReference type="Proteomes" id="UP000026915"/>
    </source>
</evidence>
<proteinExistence type="predicted"/>
<keyword evidence="1" id="KW-0812">Transmembrane</keyword>
<organism evidence="2 3">
    <name type="scientific">Theobroma cacao</name>
    <name type="common">Cacao</name>
    <name type="synonym">Cocoa</name>
    <dbReference type="NCBI Taxonomy" id="3641"/>
    <lineage>
        <taxon>Eukaryota</taxon>
        <taxon>Viridiplantae</taxon>
        <taxon>Streptophyta</taxon>
        <taxon>Embryophyta</taxon>
        <taxon>Tracheophyta</taxon>
        <taxon>Spermatophyta</taxon>
        <taxon>Magnoliopsida</taxon>
        <taxon>eudicotyledons</taxon>
        <taxon>Gunneridae</taxon>
        <taxon>Pentapetalae</taxon>
        <taxon>rosids</taxon>
        <taxon>malvids</taxon>
        <taxon>Malvales</taxon>
        <taxon>Malvaceae</taxon>
        <taxon>Byttnerioideae</taxon>
        <taxon>Theobroma</taxon>
    </lineage>
</organism>
<dbReference type="AlphaFoldDB" id="A0A061F8A0"/>
<keyword evidence="1" id="KW-0472">Membrane</keyword>
<protein>
    <submittedName>
        <fullName evidence="2">Uncharacterized protein</fullName>
    </submittedName>
</protein>
<reference evidence="2 3" key="1">
    <citation type="journal article" date="2013" name="Genome Biol.">
        <title>The genome sequence of the most widely cultivated cacao type and its use to identify candidate genes regulating pod color.</title>
        <authorList>
            <person name="Motamayor J.C."/>
            <person name="Mockaitis K."/>
            <person name="Schmutz J."/>
            <person name="Haiminen N."/>
            <person name="Iii D.L."/>
            <person name="Cornejo O."/>
            <person name="Findley S.D."/>
            <person name="Zheng P."/>
            <person name="Utro F."/>
            <person name="Royaert S."/>
            <person name="Saski C."/>
            <person name="Jenkins J."/>
            <person name="Podicheti R."/>
            <person name="Zhao M."/>
            <person name="Scheffler B.E."/>
            <person name="Stack J.C."/>
            <person name="Feltus F.A."/>
            <person name="Mustiga G.M."/>
            <person name="Amores F."/>
            <person name="Phillips W."/>
            <person name="Marelli J.P."/>
            <person name="May G.D."/>
            <person name="Shapiro H."/>
            <person name="Ma J."/>
            <person name="Bustamante C.D."/>
            <person name="Schnell R.J."/>
            <person name="Main D."/>
            <person name="Gilbert D."/>
            <person name="Parida L."/>
            <person name="Kuhn D.N."/>
        </authorList>
    </citation>
    <scope>NUCLEOTIDE SEQUENCE [LARGE SCALE GENOMIC DNA]</scope>
    <source>
        <strain evidence="3">cv. Matina 1-6</strain>
    </source>
</reference>